<gene>
    <name evidence="2" type="ORF">A5707_09145</name>
</gene>
<dbReference type="Proteomes" id="UP000093592">
    <property type="component" value="Unassembled WGS sequence"/>
</dbReference>
<sequence>MATTDTPTTAQSLLALYGALDQAVTETGDAHTEAIVERYLPGTTGKNAGWYDELLGFQSSLVPRTVEAPPTPDLSQALTVLQGRAEPTAMPEAELQPGVQYARGAEARPEPLTAVQKSRMLYAIGALSHLPQKYPPSEYDPLFARALESIGTPGGDLLDLLRSEFNSPDDWPHVMYLGEQRGLIGSVVAAVPLCQRKFKWVHGYPCVVLTTDFARTDVSLDDLKAVIDPLNWDKCLPFFCLMTGEVKRNDGWSRVLEHVSTICHVPGAQMVTPLKYWKGEQLPQPSAWVDYELDDDPAPGEKGDGWMVVDEGFIRMTSTVGNSAQDGVRVRTRKVAGFRNLGWAPAAMYACVMGYGNQGLEMLIDGVAKRKADGGVGWTPWEASIAPAGPGATPGSDKPRQPADDTDPAQRAVALAVELVNKCIDDMSATSAALASKWASGAMPIAETMTYTTDLAARLATDPWRYLERLRGADTGPAHKDDK</sequence>
<dbReference type="OrthoDB" id="4668401at2"/>
<feature type="region of interest" description="Disordered" evidence="1">
    <location>
        <begin position="386"/>
        <end position="408"/>
    </location>
</feature>
<dbReference type="AlphaFoldDB" id="A0A1A2YTJ9"/>
<evidence type="ECO:0000256" key="1">
    <source>
        <dbReference type="SAM" id="MobiDB-lite"/>
    </source>
</evidence>
<organism evidence="2 3">
    <name type="scientific">Mycobacterium kyorinense</name>
    <dbReference type="NCBI Taxonomy" id="487514"/>
    <lineage>
        <taxon>Bacteria</taxon>
        <taxon>Bacillati</taxon>
        <taxon>Actinomycetota</taxon>
        <taxon>Actinomycetes</taxon>
        <taxon>Mycobacteriales</taxon>
        <taxon>Mycobacteriaceae</taxon>
        <taxon>Mycobacterium</taxon>
    </lineage>
</organism>
<evidence type="ECO:0000313" key="2">
    <source>
        <dbReference type="EMBL" id="OBI40572.1"/>
    </source>
</evidence>
<evidence type="ECO:0000313" key="3">
    <source>
        <dbReference type="Proteomes" id="UP000093592"/>
    </source>
</evidence>
<protein>
    <submittedName>
        <fullName evidence="2">Uncharacterized protein</fullName>
    </submittedName>
</protein>
<accession>A0A1A2YTJ9</accession>
<comment type="caution">
    <text evidence="2">The sequence shown here is derived from an EMBL/GenBank/DDBJ whole genome shotgun (WGS) entry which is preliminary data.</text>
</comment>
<name>A0A1A2YTJ9_9MYCO</name>
<dbReference type="RefSeq" id="WP_065016361.1">
    <property type="nucleotide sequence ID" value="NZ_LZKJ01000197.1"/>
</dbReference>
<reference evidence="3" key="1">
    <citation type="submission" date="2016-06" db="EMBL/GenBank/DDBJ databases">
        <authorList>
            <person name="Sutton G."/>
            <person name="Brinkac L."/>
            <person name="Sanka R."/>
            <person name="Adams M."/>
            <person name="Lau E."/>
            <person name="Sam S."/>
            <person name="Sreng N."/>
            <person name="Him V."/>
            <person name="Kerleguer A."/>
            <person name="Cheng S."/>
        </authorList>
    </citation>
    <scope>NUCLEOTIDE SEQUENCE [LARGE SCALE GENOMIC DNA]</scope>
    <source>
        <strain evidence="3">E861</strain>
    </source>
</reference>
<dbReference type="EMBL" id="LZKJ01000197">
    <property type="protein sequence ID" value="OBI40572.1"/>
    <property type="molecule type" value="Genomic_DNA"/>
</dbReference>
<proteinExistence type="predicted"/>